<evidence type="ECO:0000256" key="3">
    <source>
        <dbReference type="ARBA" id="ARBA00023110"/>
    </source>
</evidence>
<name>A0A7S0GBX8_9STRA</name>
<feature type="domain" description="PPIase FKBP-type" evidence="7">
    <location>
        <begin position="171"/>
        <end position="297"/>
    </location>
</feature>
<proteinExistence type="predicted"/>
<evidence type="ECO:0000256" key="4">
    <source>
        <dbReference type="ARBA" id="ARBA00023235"/>
    </source>
</evidence>
<evidence type="ECO:0000256" key="6">
    <source>
        <dbReference type="SAM" id="MobiDB-lite"/>
    </source>
</evidence>
<keyword evidence="4 5" id="KW-0413">Isomerase</keyword>
<keyword evidence="3 5" id="KW-0697">Rotamase</keyword>
<evidence type="ECO:0000313" key="8">
    <source>
        <dbReference type="EMBL" id="CAD8414873.1"/>
    </source>
</evidence>
<evidence type="ECO:0000256" key="5">
    <source>
        <dbReference type="PROSITE-ProRule" id="PRU00277"/>
    </source>
</evidence>
<feature type="compositionally biased region" description="Gly residues" evidence="6">
    <location>
        <begin position="263"/>
        <end position="272"/>
    </location>
</feature>
<gene>
    <name evidence="8" type="ORF">PINE0816_LOCUS11008</name>
</gene>
<sequence length="330" mass="35955">MKITPVNNAQIKSTITVIKPSRFWFAITIILLLNSHNIGLCDGFSSRVYQHHNSIKATTPTSLSMSKQSPRRPFLAVTAAQCASFVGLFTPSPSYALVKGNAPPPPRKKSSGDNEKKCTNLEECQEMAIIIETQELEKVKAKALPSFIAPGGSRYQNMREGDNGEDAVKNGDEVTIKYKVLKLGKRSYDGLSGEGTVVFSRGYGLEDDEQGKNKNESFTATIGSSNLIRALSDGMINMKVGGVRRISVPPQMGWEKPTPECDGGPGGRGSGGDVKVDYVVIPTATMVATEICMDKAKSPFPNSYAEQRRMAQRFDQSLIIEVELLKINQS</sequence>
<dbReference type="EC" id="5.2.1.8" evidence="2 5"/>
<dbReference type="Pfam" id="PF00254">
    <property type="entry name" value="FKBP_C"/>
    <property type="match status" value="1"/>
</dbReference>
<dbReference type="PANTHER" id="PTHR43811:SF19">
    <property type="entry name" value="39 KDA FK506-BINDING NUCLEAR PROTEIN"/>
    <property type="match status" value="1"/>
</dbReference>
<evidence type="ECO:0000256" key="1">
    <source>
        <dbReference type="ARBA" id="ARBA00000971"/>
    </source>
</evidence>
<dbReference type="GO" id="GO:0003755">
    <property type="term" value="F:peptidyl-prolyl cis-trans isomerase activity"/>
    <property type="evidence" value="ECO:0007669"/>
    <property type="project" value="UniProtKB-KW"/>
</dbReference>
<protein>
    <recommendedName>
        <fullName evidence="2 5">peptidylprolyl isomerase</fullName>
        <ecNumber evidence="2 5">5.2.1.8</ecNumber>
    </recommendedName>
</protein>
<dbReference type="InterPro" id="IPR046357">
    <property type="entry name" value="PPIase_dom_sf"/>
</dbReference>
<evidence type="ECO:0000259" key="7">
    <source>
        <dbReference type="PROSITE" id="PS50059"/>
    </source>
</evidence>
<reference evidence="8" key="1">
    <citation type="submission" date="2021-01" db="EMBL/GenBank/DDBJ databases">
        <authorList>
            <person name="Corre E."/>
            <person name="Pelletier E."/>
            <person name="Niang G."/>
            <person name="Scheremetjew M."/>
            <person name="Finn R."/>
            <person name="Kale V."/>
            <person name="Holt S."/>
            <person name="Cochrane G."/>
            <person name="Meng A."/>
            <person name="Brown T."/>
            <person name="Cohen L."/>
        </authorList>
    </citation>
    <scope>NUCLEOTIDE SEQUENCE</scope>
    <source>
        <strain evidence="8">CCAP1064/1</strain>
    </source>
</reference>
<dbReference type="EMBL" id="HBEL01023496">
    <property type="protein sequence ID" value="CAD8414873.1"/>
    <property type="molecule type" value="Transcribed_RNA"/>
</dbReference>
<comment type="catalytic activity">
    <reaction evidence="1 5">
        <text>[protein]-peptidylproline (omega=180) = [protein]-peptidylproline (omega=0)</text>
        <dbReference type="Rhea" id="RHEA:16237"/>
        <dbReference type="Rhea" id="RHEA-COMP:10747"/>
        <dbReference type="Rhea" id="RHEA-COMP:10748"/>
        <dbReference type="ChEBI" id="CHEBI:83833"/>
        <dbReference type="ChEBI" id="CHEBI:83834"/>
        <dbReference type="EC" id="5.2.1.8"/>
    </reaction>
</comment>
<dbReference type="InterPro" id="IPR001179">
    <property type="entry name" value="PPIase_FKBP_dom"/>
</dbReference>
<dbReference type="AlphaFoldDB" id="A0A7S0GBX8"/>
<accession>A0A7S0GBX8</accession>
<dbReference type="PANTHER" id="PTHR43811">
    <property type="entry name" value="FKBP-TYPE PEPTIDYL-PROLYL CIS-TRANS ISOMERASE FKPA"/>
    <property type="match status" value="1"/>
</dbReference>
<dbReference type="Gene3D" id="3.10.50.40">
    <property type="match status" value="1"/>
</dbReference>
<organism evidence="8">
    <name type="scientific">Proboscia inermis</name>
    <dbReference type="NCBI Taxonomy" id="420281"/>
    <lineage>
        <taxon>Eukaryota</taxon>
        <taxon>Sar</taxon>
        <taxon>Stramenopiles</taxon>
        <taxon>Ochrophyta</taxon>
        <taxon>Bacillariophyta</taxon>
        <taxon>Coscinodiscophyceae</taxon>
        <taxon>Rhizosoleniophycidae</taxon>
        <taxon>Rhizosoleniales</taxon>
        <taxon>Rhizosoleniaceae</taxon>
        <taxon>Proboscia</taxon>
    </lineage>
</organism>
<feature type="region of interest" description="Disordered" evidence="6">
    <location>
        <begin position="249"/>
        <end position="272"/>
    </location>
</feature>
<dbReference type="PROSITE" id="PS50059">
    <property type="entry name" value="FKBP_PPIASE"/>
    <property type="match status" value="1"/>
</dbReference>
<dbReference type="SUPFAM" id="SSF54534">
    <property type="entry name" value="FKBP-like"/>
    <property type="match status" value="1"/>
</dbReference>
<evidence type="ECO:0000256" key="2">
    <source>
        <dbReference type="ARBA" id="ARBA00013194"/>
    </source>
</evidence>